<gene>
    <name evidence="2" type="ORF">FOZ63_014332</name>
</gene>
<name>A0A7J6UCV7_PEROL</name>
<accession>A0A7J6UCV7</accession>
<dbReference type="Proteomes" id="UP000553632">
    <property type="component" value="Unassembled WGS sequence"/>
</dbReference>
<dbReference type="EMBL" id="JABANO010004520">
    <property type="protein sequence ID" value="KAF4755050.1"/>
    <property type="molecule type" value="Genomic_DNA"/>
</dbReference>
<feature type="non-terminal residue" evidence="2">
    <location>
        <position position="295"/>
    </location>
</feature>
<evidence type="ECO:0000313" key="3">
    <source>
        <dbReference type="Proteomes" id="UP000553632"/>
    </source>
</evidence>
<evidence type="ECO:0000256" key="1">
    <source>
        <dbReference type="SAM" id="MobiDB-lite"/>
    </source>
</evidence>
<keyword evidence="3" id="KW-1185">Reference proteome</keyword>
<sequence>FKILKLSKKGSKTLCWLKERHERTPRPNCSVEPVSLKVRRSALLYPSPRLKDGKEAVELATGTVVSLDLINADELLSCDSGAFFLRVKTESQSGYLRVSDAPYEEEPILVAASGVPRRFIARRFTEEEVEGRSHRQQSRPAQQPRVRVSQQSRPTQQQQQQPPVRVSQQSRPTQQQQQPPVRVSQQSGPTQQQQPPVWVSQQVRPVYEASSCGWGEQQRWSVPRSPTLGEEQKWTVPRYPSPLKIGDVTDLTPSEISVLRTDTGVEILRRGRLWRISSYPEYARGEIPPWRGLEM</sequence>
<organism evidence="2 3">
    <name type="scientific">Perkinsus olseni</name>
    <name type="common">Perkinsus atlanticus</name>
    <dbReference type="NCBI Taxonomy" id="32597"/>
    <lineage>
        <taxon>Eukaryota</taxon>
        <taxon>Sar</taxon>
        <taxon>Alveolata</taxon>
        <taxon>Perkinsozoa</taxon>
        <taxon>Perkinsea</taxon>
        <taxon>Perkinsida</taxon>
        <taxon>Perkinsidae</taxon>
        <taxon>Perkinsus</taxon>
    </lineage>
</organism>
<evidence type="ECO:0000313" key="2">
    <source>
        <dbReference type="EMBL" id="KAF4755050.1"/>
    </source>
</evidence>
<comment type="caution">
    <text evidence="2">The sequence shown here is derived from an EMBL/GenBank/DDBJ whole genome shotgun (WGS) entry which is preliminary data.</text>
</comment>
<feature type="compositionally biased region" description="Low complexity" evidence="1">
    <location>
        <begin position="139"/>
        <end position="199"/>
    </location>
</feature>
<feature type="non-terminal residue" evidence="2">
    <location>
        <position position="1"/>
    </location>
</feature>
<protein>
    <submittedName>
        <fullName evidence="2">Uncharacterized protein</fullName>
    </submittedName>
</protein>
<proteinExistence type="predicted"/>
<dbReference type="AlphaFoldDB" id="A0A7J6UCV7"/>
<reference evidence="2 3" key="1">
    <citation type="submission" date="2020-04" db="EMBL/GenBank/DDBJ databases">
        <title>Perkinsus olseni comparative genomics.</title>
        <authorList>
            <person name="Bogema D.R."/>
        </authorList>
    </citation>
    <scope>NUCLEOTIDE SEQUENCE [LARGE SCALE GENOMIC DNA]</scope>
    <source>
        <strain evidence="2 3">ATCC PRA-207</strain>
    </source>
</reference>
<feature type="region of interest" description="Disordered" evidence="1">
    <location>
        <begin position="126"/>
        <end position="199"/>
    </location>
</feature>